<dbReference type="AlphaFoldDB" id="A0A919AVS5"/>
<evidence type="ECO:0000259" key="3">
    <source>
        <dbReference type="Pfam" id="PF10531"/>
    </source>
</evidence>
<evidence type="ECO:0000313" key="5">
    <source>
        <dbReference type="Proteomes" id="UP000630923"/>
    </source>
</evidence>
<gene>
    <name evidence="4" type="ORF">GCM10017044_20440</name>
</gene>
<keyword evidence="5" id="KW-1185">Reference proteome</keyword>
<organism evidence="4 5">
    <name type="scientific">Kordiimonas sediminis</name>
    <dbReference type="NCBI Taxonomy" id="1735581"/>
    <lineage>
        <taxon>Bacteria</taxon>
        <taxon>Pseudomonadati</taxon>
        <taxon>Pseudomonadota</taxon>
        <taxon>Alphaproteobacteria</taxon>
        <taxon>Kordiimonadales</taxon>
        <taxon>Kordiimonadaceae</taxon>
        <taxon>Kordiimonas</taxon>
    </lineage>
</organism>
<dbReference type="InterPro" id="IPR003715">
    <property type="entry name" value="Poly_export_N"/>
</dbReference>
<dbReference type="PANTHER" id="PTHR33619:SF3">
    <property type="entry name" value="POLYSACCHARIDE EXPORT PROTEIN GFCE-RELATED"/>
    <property type="match status" value="1"/>
</dbReference>
<feature type="domain" description="Soluble ligand binding" evidence="3">
    <location>
        <begin position="211"/>
        <end position="251"/>
    </location>
</feature>
<dbReference type="EMBL" id="BNCI01000002">
    <property type="protein sequence ID" value="GHF25541.1"/>
    <property type="molecule type" value="Genomic_DNA"/>
</dbReference>
<comment type="caution">
    <text evidence="4">The sequence shown here is derived from an EMBL/GenBank/DDBJ whole genome shotgun (WGS) entry which is preliminary data.</text>
</comment>
<feature type="domain" description="Polysaccharide export protein N-terminal" evidence="2">
    <location>
        <begin position="43"/>
        <end position="119"/>
    </location>
</feature>
<proteinExistence type="predicted"/>
<dbReference type="RefSeq" id="WP_191252611.1">
    <property type="nucleotide sequence ID" value="NZ_BNCI01000002.1"/>
</dbReference>
<dbReference type="Gene3D" id="3.10.560.10">
    <property type="entry name" value="Outer membrane lipoprotein wza domain like"/>
    <property type="match status" value="2"/>
</dbReference>
<protein>
    <recommendedName>
        <fullName evidence="6">Polysaccharide export protein EpsE</fullName>
    </recommendedName>
</protein>
<reference evidence="4" key="2">
    <citation type="submission" date="2020-09" db="EMBL/GenBank/DDBJ databases">
        <authorList>
            <person name="Sun Q."/>
            <person name="Kim S."/>
        </authorList>
    </citation>
    <scope>NUCLEOTIDE SEQUENCE</scope>
    <source>
        <strain evidence="4">KCTC 42590</strain>
    </source>
</reference>
<dbReference type="InterPro" id="IPR049712">
    <property type="entry name" value="Poly_export"/>
</dbReference>
<dbReference type="Pfam" id="PF02563">
    <property type="entry name" value="Poly_export"/>
    <property type="match status" value="1"/>
</dbReference>
<dbReference type="Pfam" id="PF10531">
    <property type="entry name" value="SLBB"/>
    <property type="match status" value="2"/>
</dbReference>
<keyword evidence="1" id="KW-0732">Signal</keyword>
<dbReference type="Proteomes" id="UP000630923">
    <property type="component" value="Unassembled WGS sequence"/>
</dbReference>
<dbReference type="GO" id="GO:0015159">
    <property type="term" value="F:polysaccharide transmembrane transporter activity"/>
    <property type="evidence" value="ECO:0007669"/>
    <property type="project" value="InterPro"/>
</dbReference>
<feature type="domain" description="Soluble ligand binding" evidence="3">
    <location>
        <begin position="126"/>
        <end position="161"/>
    </location>
</feature>
<sequence length="283" mass="30492">MQNIRSYFLLAQTIALVVISLSVTIGVSKSSTASPLQDTMPTSNQVYLLGPRDLIEIRVFEHPELSIQARVEADNSVLLPVVGKAFVGGMSEQDAAQIIQTAYEVGGVVLNAAVTIRVTEFASKKIAVLGFVNSPGQYTLDRPSKVSDVLAMAGGPTSTGSSKLVFTDYNDDTGENERYILNIDQILGLAGETQNPFVGAGDIIYVPKAEVFYIYGEVRSPGVFQIDTDITIEQALAIAGGVTELGKSSSIRRRNNETGDLEKIELTELVKAGDVFQVPQRIF</sequence>
<accession>A0A919AVS5</accession>
<dbReference type="InterPro" id="IPR019554">
    <property type="entry name" value="Soluble_ligand-bd"/>
</dbReference>
<reference evidence="4" key="1">
    <citation type="journal article" date="2014" name="Int. J. Syst. Evol. Microbiol.">
        <title>Complete genome sequence of Corynebacterium casei LMG S-19264T (=DSM 44701T), isolated from a smear-ripened cheese.</title>
        <authorList>
            <consortium name="US DOE Joint Genome Institute (JGI-PGF)"/>
            <person name="Walter F."/>
            <person name="Albersmeier A."/>
            <person name="Kalinowski J."/>
            <person name="Ruckert C."/>
        </authorList>
    </citation>
    <scope>NUCLEOTIDE SEQUENCE</scope>
    <source>
        <strain evidence="4">KCTC 42590</strain>
    </source>
</reference>
<evidence type="ECO:0000259" key="2">
    <source>
        <dbReference type="Pfam" id="PF02563"/>
    </source>
</evidence>
<name>A0A919AVS5_9PROT</name>
<evidence type="ECO:0000256" key="1">
    <source>
        <dbReference type="ARBA" id="ARBA00022729"/>
    </source>
</evidence>
<dbReference type="PANTHER" id="PTHR33619">
    <property type="entry name" value="POLYSACCHARIDE EXPORT PROTEIN GFCE-RELATED"/>
    <property type="match status" value="1"/>
</dbReference>
<evidence type="ECO:0000313" key="4">
    <source>
        <dbReference type="EMBL" id="GHF25541.1"/>
    </source>
</evidence>
<evidence type="ECO:0008006" key="6">
    <source>
        <dbReference type="Google" id="ProtNLM"/>
    </source>
</evidence>